<dbReference type="Proteomes" id="UP000053327">
    <property type="component" value="Unassembled WGS sequence"/>
</dbReference>
<dbReference type="EMBL" id="KQ234963">
    <property type="protein sequence ID" value="KMZ83172.1"/>
    <property type="molecule type" value="Genomic_DNA"/>
</dbReference>
<gene>
    <name evidence="1" type="ORF">PVBG_05777</name>
</gene>
<reference evidence="1 2" key="1">
    <citation type="submission" date="2011-08" db="EMBL/GenBank/DDBJ databases">
        <title>The Genome Sequence of Plasmodium vivax Brazil I.</title>
        <authorList>
            <consortium name="The Broad Institute Genome Sequencing Platform"/>
            <consortium name="The Broad Institute Genome Sequencing Center for Infectious Disease"/>
            <person name="Neafsey D."/>
            <person name="Carlton J."/>
            <person name="Barnwell J."/>
            <person name="Collins W."/>
            <person name="Escalante A."/>
            <person name="Mullikin J."/>
            <person name="Saul A."/>
            <person name="Guigo R."/>
            <person name="Camara F."/>
            <person name="Young S.K."/>
            <person name="Zeng Q."/>
            <person name="Gargeya S."/>
            <person name="Fitzgerald M."/>
            <person name="Haas B."/>
            <person name="Abouelleil A."/>
            <person name="Alvarado L."/>
            <person name="Arachchi H.M."/>
            <person name="Berlin A."/>
            <person name="Brown A."/>
            <person name="Chapman S.B."/>
            <person name="Chen Z."/>
            <person name="Dunbar C."/>
            <person name="Freedman E."/>
            <person name="Gearin G."/>
            <person name="Gellesch M."/>
            <person name="Goldberg J."/>
            <person name="Griggs A."/>
            <person name="Gujja S."/>
            <person name="Heiman D."/>
            <person name="Howarth C."/>
            <person name="Larson L."/>
            <person name="Lui A."/>
            <person name="MacDonald P.J.P."/>
            <person name="Montmayeur A."/>
            <person name="Murphy C."/>
            <person name="Neiman D."/>
            <person name="Pearson M."/>
            <person name="Priest M."/>
            <person name="Roberts A."/>
            <person name="Saif S."/>
            <person name="Shea T."/>
            <person name="Shenoy N."/>
            <person name="Sisk P."/>
            <person name="Stolte C."/>
            <person name="Sykes S."/>
            <person name="Wortman J."/>
            <person name="Nusbaum C."/>
            <person name="Birren B."/>
        </authorList>
    </citation>
    <scope>NUCLEOTIDE SEQUENCE [LARGE SCALE GENOMIC DNA]</scope>
    <source>
        <strain evidence="1 2">Brazil I</strain>
    </source>
</reference>
<dbReference type="InterPro" id="IPR008780">
    <property type="entry name" value="Plasmodium_Vir"/>
</dbReference>
<organism evidence="1 2">
    <name type="scientific">Plasmodium vivax (strain Brazil I)</name>
    <dbReference type="NCBI Taxonomy" id="1033975"/>
    <lineage>
        <taxon>Eukaryota</taxon>
        <taxon>Sar</taxon>
        <taxon>Alveolata</taxon>
        <taxon>Apicomplexa</taxon>
        <taxon>Aconoidasida</taxon>
        <taxon>Haemosporida</taxon>
        <taxon>Plasmodiidae</taxon>
        <taxon>Plasmodium</taxon>
        <taxon>Plasmodium (Plasmodium)</taxon>
    </lineage>
</organism>
<name>A0A0J9SME5_PLAV1</name>
<accession>A0A0J9SME5</accession>
<evidence type="ECO:0000313" key="2">
    <source>
        <dbReference type="Proteomes" id="UP000053327"/>
    </source>
</evidence>
<sequence length="322" mass="37536">MFINILNLMLNKVYNYNYTFLEEFWNTYNEFDNSVDSDENKYNYESVCKLLMDKLGEDKEEHKKFCMKLVRNLGCYPLVGNHYFDPKNDRCMILQYWIYNSVKNQQVSNKLIAGCFDDYKGHMKYTTISPKCDYFPFEDNYIEPMSMIILKIFQHYMKTVNDMLNRESNTLNPKLKNYICECVNIYNEMNKKYCPNKVQGSILTCSMLEAVKKTYEAYIPAIHYKRYQIPSLDNVEEEYKDKCLSSKLEVPPSALMDNAERASSSSLTVDIDEKQDYYSSPRPVIDENNGSSMSRTVSTAVGTMAGASSIVALLYKVTLIFI</sequence>
<evidence type="ECO:0000313" key="1">
    <source>
        <dbReference type="EMBL" id="KMZ83172.1"/>
    </source>
</evidence>
<dbReference type="AlphaFoldDB" id="A0A0J9SME5"/>
<dbReference type="Pfam" id="PF05795">
    <property type="entry name" value="Plasmodium_Vir"/>
    <property type="match status" value="1"/>
</dbReference>
<protein>
    <submittedName>
        <fullName evidence="1">Uncharacterized protein</fullName>
    </submittedName>
</protein>
<proteinExistence type="predicted"/>
<dbReference type="OrthoDB" id="389114at2759"/>